<keyword evidence="4 7" id="KW-0472">Membrane</keyword>
<dbReference type="PROSITE" id="PS00109">
    <property type="entry name" value="PROTEIN_KINASE_TYR"/>
    <property type="match status" value="1"/>
</dbReference>
<keyword evidence="3 7" id="KW-1133">Transmembrane helix</keyword>
<gene>
    <name evidence="10" type="ORF">OUZ56_001294</name>
</gene>
<reference evidence="10 11" key="1">
    <citation type="journal article" date="2023" name="Nucleic Acids Res.">
        <title>The hologenome of Daphnia magna reveals possible DNA methylation and microbiome-mediated evolution of the host genome.</title>
        <authorList>
            <person name="Chaturvedi A."/>
            <person name="Li X."/>
            <person name="Dhandapani V."/>
            <person name="Marshall H."/>
            <person name="Kissane S."/>
            <person name="Cuenca-Cambronero M."/>
            <person name="Asole G."/>
            <person name="Calvet F."/>
            <person name="Ruiz-Romero M."/>
            <person name="Marangio P."/>
            <person name="Guigo R."/>
            <person name="Rago D."/>
            <person name="Mirbahai L."/>
            <person name="Eastwood N."/>
            <person name="Colbourne J.K."/>
            <person name="Zhou J."/>
            <person name="Mallon E."/>
            <person name="Orsini L."/>
        </authorList>
    </citation>
    <scope>NUCLEOTIDE SEQUENCE [LARGE SCALE GENOMIC DNA]</scope>
    <source>
        <strain evidence="10">LRV0_1</strain>
    </source>
</reference>
<dbReference type="PROSITE" id="PS50011">
    <property type="entry name" value="PROTEIN_KINASE_DOM"/>
    <property type="match status" value="1"/>
</dbReference>
<dbReference type="InterPro" id="IPR008266">
    <property type="entry name" value="Tyr_kinase_AS"/>
</dbReference>
<dbReference type="InterPro" id="IPR017441">
    <property type="entry name" value="Protein_kinase_ATP_BS"/>
</dbReference>
<dbReference type="InterPro" id="IPR020635">
    <property type="entry name" value="Tyr_kinase_cat_dom"/>
</dbReference>
<dbReference type="PRINTS" id="PR00109">
    <property type="entry name" value="TYRKINASE"/>
</dbReference>
<organism evidence="10 11">
    <name type="scientific">Daphnia magna</name>
    <dbReference type="NCBI Taxonomy" id="35525"/>
    <lineage>
        <taxon>Eukaryota</taxon>
        <taxon>Metazoa</taxon>
        <taxon>Ecdysozoa</taxon>
        <taxon>Arthropoda</taxon>
        <taxon>Crustacea</taxon>
        <taxon>Branchiopoda</taxon>
        <taxon>Diplostraca</taxon>
        <taxon>Cladocera</taxon>
        <taxon>Anomopoda</taxon>
        <taxon>Daphniidae</taxon>
        <taxon>Daphnia</taxon>
    </lineage>
</organism>
<dbReference type="PANTHER" id="PTHR24416:SF489">
    <property type="entry name" value="PROTEIN KINASE DOMAIN-CONTAINING PROTEIN"/>
    <property type="match status" value="1"/>
</dbReference>
<keyword evidence="6" id="KW-0067">ATP-binding</keyword>
<dbReference type="CDD" id="cd00192">
    <property type="entry name" value="PTKc"/>
    <property type="match status" value="1"/>
</dbReference>
<evidence type="ECO:0000256" key="6">
    <source>
        <dbReference type="PROSITE-ProRule" id="PRU10141"/>
    </source>
</evidence>
<feature type="binding site" evidence="6">
    <location>
        <position position="975"/>
    </location>
    <ligand>
        <name>ATP</name>
        <dbReference type="ChEBI" id="CHEBI:30616"/>
    </ligand>
</feature>
<protein>
    <recommendedName>
        <fullName evidence="9">Protein kinase domain-containing protein</fullName>
    </recommendedName>
</protein>
<feature type="signal peptide" evidence="8">
    <location>
        <begin position="1"/>
        <end position="20"/>
    </location>
</feature>
<dbReference type="InterPro" id="IPR001245">
    <property type="entry name" value="Ser-Thr/Tyr_kinase_cat_dom"/>
</dbReference>
<evidence type="ECO:0000256" key="5">
    <source>
        <dbReference type="ARBA" id="ARBA00051243"/>
    </source>
</evidence>
<keyword evidence="6" id="KW-0547">Nucleotide-binding</keyword>
<dbReference type="Gene3D" id="1.10.510.10">
    <property type="entry name" value="Transferase(Phosphotransferase) domain 1"/>
    <property type="match status" value="1"/>
</dbReference>
<dbReference type="InterPro" id="IPR000719">
    <property type="entry name" value="Prot_kinase_dom"/>
</dbReference>
<keyword evidence="11" id="KW-1185">Reference proteome</keyword>
<evidence type="ECO:0000256" key="4">
    <source>
        <dbReference type="ARBA" id="ARBA00023136"/>
    </source>
</evidence>
<evidence type="ECO:0000256" key="8">
    <source>
        <dbReference type="SAM" id="SignalP"/>
    </source>
</evidence>
<dbReference type="InterPro" id="IPR011009">
    <property type="entry name" value="Kinase-like_dom_sf"/>
</dbReference>
<comment type="subcellular location">
    <subcellularLocation>
        <location evidence="1">Membrane</location>
        <topology evidence="1">Single-pass membrane protein</topology>
    </subcellularLocation>
</comment>
<evidence type="ECO:0000256" key="7">
    <source>
        <dbReference type="SAM" id="Phobius"/>
    </source>
</evidence>
<dbReference type="Pfam" id="PF07714">
    <property type="entry name" value="PK_Tyr_Ser-Thr"/>
    <property type="match status" value="1"/>
</dbReference>
<feature type="chain" id="PRO_5047167052" description="Protein kinase domain-containing protein" evidence="8">
    <location>
        <begin position="21"/>
        <end position="1335"/>
    </location>
</feature>
<evidence type="ECO:0000256" key="1">
    <source>
        <dbReference type="ARBA" id="ARBA00004167"/>
    </source>
</evidence>
<keyword evidence="2 7" id="KW-0812">Transmembrane</keyword>
<dbReference type="SUPFAM" id="SSF53822">
    <property type="entry name" value="Periplasmic binding protein-like I"/>
    <property type="match status" value="1"/>
</dbReference>
<dbReference type="CDD" id="cd06366">
    <property type="entry name" value="PBP1_GABAb_receptor"/>
    <property type="match status" value="1"/>
</dbReference>
<dbReference type="InterPro" id="IPR028082">
    <property type="entry name" value="Peripla_BP_I"/>
</dbReference>
<accession>A0ABR0A2V9</accession>
<evidence type="ECO:0000313" key="11">
    <source>
        <dbReference type="Proteomes" id="UP001234178"/>
    </source>
</evidence>
<dbReference type="Gene3D" id="3.40.50.2300">
    <property type="match status" value="2"/>
</dbReference>
<sequence>MLPEILHVVMIAASVTSTMSIQVEGSVWTPSTGKCLTDEQLAAVGLNTAQKPARSFLHDNKALELRLEASDRVTHQLSTAVFAIFIREVLGYRSVTITKRRDAFNVSAVLTRMTGCSNPINCDSAELQSESFVPETMINLEVWVPLGYNMEQWSDTGNLEECGLLGPGGRFGWFMPEWTSHRIPIADHWRSLQDPEIASHFDVDIQEMSQLAEFTKDPSTGRYYCDANYCDNGVFYPDYCRPDIYGNIPPCAVLLAEYPDYMGFLIKQIPSLKLLVKVVWLGPNADRVVRDFVSDVKRRKSGRSILFFAWRPSTITESDDFLSLSFPQCETLSTPDSDMKCAYEFQRFEKVAWSYLKKGAKLVFEALQRVFFTQEEYTAMLRLYNKKQEEESQVDKIACDWMKDNPQVWSQWKPSDLNVKMELYIGGIFPISGPSYKSGPGMVPAAQMAVDAINRNETILRDYDLKLLVADGQCSADMVMKSFIDYLRFKHFNRMVGILGPACSETVESVAGVSKRFKTIAISYSAQGSSFSDRDKFPYFFRTIGETGQFKYVFLTLLQQLGWKRVGALMSDGKKYSDYVTTVQDYAESNKITFVTTRKITSSSSLEYLKDLKAKRVKIIVGEFNEERACEVMCQAYRLNMTAREGYIWFLPNFNSELLQSFKPLWYDVDRRVNQSNRSLEAIPCSTEQIIRAIDGHFYMTYSSYAPNESLMQEGTNVSDWRRRYEFQCARFNTSTSEYASYIYDSVWTYALALDKLLKGNESLAADFHTDHTTESLRRIINETDFIGVSGRLRFTGGLSRHSDIKVFQWINKSSELLGRFLPVVRSKSSKLNTGHSNFNKSLIKWLTWDGKQPVDDPEPGTNVCVLEGLAHLLNVECEAAIVVANILGFGVFAGCLVGFFFVFKRRYERKVEQTEERMRALGLLSSGTLLTLDEWEIPRERIVINRKLGEGAFGTVYGGEAFFDDKGWVAVAVKTLKVGSTVEEKLDFLSEAEMMKRFNHKNIVRLLGVCTRNEPVYTVMEFILYGDLKTYLLARRHLVYEKSREDSDEISGRRLTAIALDVAKALSYLAELKYVHRDVACRNCLVNSNRVAKLADFGMARPMYENDYYRFHRKGMLPVRWMAPESLVDGLFTPMTDIWSYGVLLYEIITFGSFPFQGMSNNQVLGHIKNGLTIDIPDGVKPQLETLLKSCWHRTPSLRPQAAEVVELLTNNTRLIQPCVGIPLSSIQIEGSNSLELQLPAAVTVHGCQVRKSNSGGNNKLGSSSLASKLASLDLSLGSGGGSANNSDSLLCDPLLMNPYPASHFVTQYITLQHRTSGEHIYIAETRENGSSQV</sequence>
<evidence type="ECO:0000256" key="3">
    <source>
        <dbReference type="ARBA" id="ARBA00022989"/>
    </source>
</evidence>
<dbReference type="SMART" id="SM00219">
    <property type="entry name" value="TyrKc"/>
    <property type="match status" value="1"/>
</dbReference>
<feature type="transmembrane region" description="Helical" evidence="7">
    <location>
        <begin position="880"/>
        <end position="904"/>
    </location>
</feature>
<feature type="domain" description="Protein kinase" evidence="9">
    <location>
        <begin position="943"/>
        <end position="1216"/>
    </location>
</feature>
<dbReference type="PROSITE" id="PS00107">
    <property type="entry name" value="PROTEIN_KINASE_ATP"/>
    <property type="match status" value="1"/>
</dbReference>
<keyword evidence="8" id="KW-0732">Signal</keyword>
<dbReference type="Proteomes" id="UP001234178">
    <property type="component" value="Unassembled WGS sequence"/>
</dbReference>
<comment type="catalytic activity">
    <reaction evidence="5">
        <text>L-tyrosyl-[protein] + ATP = O-phospho-L-tyrosyl-[protein] + ADP + H(+)</text>
        <dbReference type="Rhea" id="RHEA:10596"/>
        <dbReference type="Rhea" id="RHEA-COMP:10136"/>
        <dbReference type="Rhea" id="RHEA-COMP:20101"/>
        <dbReference type="ChEBI" id="CHEBI:15378"/>
        <dbReference type="ChEBI" id="CHEBI:30616"/>
        <dbReference type="ChEBI" id="CHEBI:46858"/>
        <dbReference type="ChEBI" id="CHEBI:61978"/>
        <dbReference type="ChEBI" id="CHEBI:456216"/>
        <dbReference type="EC" id="2.7.10.1"/>
    </reaction>
</comment>
<comment type="caution">
    <text evidence="10">The sequence shown here is derived from an EMBL/GenBank/DDBJ whole genome shotgun (WGS) entry which is preliminary data.</text>
</comment>
<dbReference type="SUPFAM" id="SSF56112">
    <property type="entry name" value="Protein kinase-like (PK-like)"/>
    <property type="match status" value="1"/>
</dbReference>
<dbReference type="PANTHER" id="PTHR24416">
    <property type="entry name" value="TYROSINE-PROTEIN KINASE RECEPTOR"/>
    <property type="match status" value="1"/>
</dbReference>
<dbReference type="SUPFAM" id="SSF53850">
    <property type="entry name" value="Periplasmic binding protein-like II"/>
    <property type="match status" value="1"/>
</dbReference>
<dbReference type="Gene3D" id="3.30.200.20">
    <property type="entry name" value="Phosphorylase Kinase, domain 1"/>
    <property type="match status" value="1"/>
</dbReference>
<dbReference type="EMBL" id="JAOYFB010000036">
    <property type="protein sequence ID" value="KAK4019268.1"/>
    <property type="molecule type" value="Genomic_DNA"/>
</dbReference>
<dbReference type="InterPro" id="IPR001828">
    <property type="entry name" value="ANF_lig-bd_rcpt"/>
</dbReference>
<evidence type="ECO:0000259" key="9">
    <source>
        <dbReference type="PROSITE" id="PS50011"/>
    </source>
</evidence>
<proteinExistence type="predicted"/>
<evidence type="ECO:0000256" key="2">
    <source>
        <dbReference type="ARBA" id="ARBA00022692"/>
    </source>
</evidence>
<dbReference type="PRINTS" id="PR01176">
    <property type="entry name" value="GABABRECEPTR"/>
</dbReference>
<evidence type="ECO:0000313" key="10">
    <source>
        <dbReference type="EMBL" id="KAK4019268.1"/>
    </source>
</evidence>
<dbReference type="Pfam" id="PF01094">
    <property type="entry name" value="ANF_receptor"/>
    <property type="match status" value="1"/>
</dbReference>
<dbReference type="InterPro" id="IPR050122">
    <property type="entry name" value="RTK"/>
</dbReference>
<name>A0ABR0A2V9_9CRUS</name>